<proteinExistence type="predicted"/>
<sequence>MHKQTGNDRLVNLHTRLNHEAEKIAQWKVSTEIELHQKEKLLEESEQTIKALRQTLLDVQLQNENLSLKIQEEINHRDEMEQRMVTTREMYAFLKTHIETIEDRLMKCEEDRTELKYLDKERIEQFEDLSSQFTKLEITQFEKHQEILDKCKQVILLHKTYRIVKCQF</sequence>
<gene>
    <name evidence="3" type="primary">LOC106815448</name>
</gene>
<evidence type="ECO:0000256" key="1">
    <source>
        <dbReference type="SAM" id="Coils"/>
    </source>
</evidence>
<organism evidence="2 3">
    <name type="scientific">Priapulus caudatus</name>
    <name type="common">Priapulid worm</name>
    <dbReference type="NCBI Taxonomy" id="37621"/>
    <lineage>
        <taxon>Eukaryota</taxon>
        <taxon>Metazoa</taxon>
        <taxon>Ecdysozoa</taxon>
        <taxon>Scalidophora</taxon>
        <taxon>Priapulida</taxon>
        <taxon>Priapulimorpha</taxon>
        <taxon>Priapulimorphida</taxon>
        <taxon>Priapulidae</taxon>
        <taxon>Priapulus</taxon>
    </lineage>
</organism>
<feature type="coiled-coil region" evidence="1">
    <location>
        <begin position="28"/>
        <end position="83"/>
    </location>
</feature>
<dbReference type="PANTHER" id="PTHR46918">
    <property type="entry name" value="SYNAPTONEMAL COMPLEX PROTEIN 1"/>
    <property type="match status" value="1"/>
</dbReference>
<evidence type="ECO:0000313" key="2">
    <source>
        <dbReference type="Proteomes" id="UP000695022"/>
    </source>
</evidence>
<evidence type="ECO:0000313" key="3">
    <source>
        <dbReference type="RefSeq" id="XP_014675392.1"/>
    </source>
</evidence>
<reference evidence="3" key="1">
    <citation type="submission" date="2025-08" db="UniProtKB">
        <authorList>
            <consortium name="RefSeq"/>
        </authorList>
    </citation>
    <scope>IDENTIFICATION</scope>
</reference>
<dbReference type="Pfam" id="PF05483">
    <property type="entry name" value="SCP-1"/>
    <property type="match status" value="1"/>
</dbReference>
<protein>
    <submittedName>
        <fullName evidence="3">Uncharacterized protein LOC106815448</fullName>
    </submittedName>
</protein>
<dbReference type="InterPro" id="IPR008827">
    <property type="entry name" value="SYCP1"/>
</dbReference>
<dbReference type="Proteomes" id="UP000695022">
    <property type="component" value="Unplaced"/>
</dbReference>
<keyword evidence="1" id="KW-0175">Coiled coil</keyword>
<keyword evidence="2" id="KW-1185">Reference proteome</keyword>
<dbReference type="GeneID" id="106815448"/>
<name>A0ABM1ET71_PRICU</name>
<dbReference type="PANTHER" id="PTHR46918:SF1">
    <property type="entry name" value="SYNAPTONEMAL COMPLEX PROTEIN 1"/>
    <property type="match status" value="1"/>
</dbReference>
<dbReference type="RefSeq" id="XP_014675392.1">
    <property type="nucleotide sequence ID" value="XM_014819906.1"/>
</dbReference>
<accession>A0ABM1ET71</accession>